<protein>
    <submittedName>
        <fullName evidence="1">Uncharacterized protein</fullName>
    </submittedName>
</protein>
<dbReference type="Proteomes" id="UP000631694">
    <property type="component" value="Unassembled WGS sequence"/>
</dbReference>
<keyword evidence="2" id="KW-1185">Reference proteome</keyword>
<evidence type="ECO:0000313" key="1">
    <source>
        <dbReference type="EMBL" id="MBH0237578.1"/>
    </source>
</evidence>
<reference evidence="1" key="1">
    <citation type="submission" date="2020-12" db="EMBL/GenBank/DDBJ databases">
        <title>Methylobrevis albus sp. nov., isolated from fresh water lack sediment.</title>
        <authorList>
            <person name="Zou Q."/>
        </authorList>
    </citation>
    <scope>NUCLEOTIDE SEQUENCE</scope>
    <source>
        <strain evidence="1">L22</strain>
    </source>
</reference>
<dbReference type="EMBL" id="JADZLT010000048">
    <property type="protein sequence ID" value="MBH0237578.1"/>
    <property type="molecule type" value="Genomic_DNA"/>
</dbReference>
<accession>A0A931MWQ1</accession>
<name>A0A931MWQ1_9HYPH</name>
<gene>
    <name evidence="1" type="ORF">I5731_07095</name>
</gene>
<sequence>MRYYIAIFLIALLFFHSDDLINIRSEASDTRPPKSSISVTVSNKARASLLENLEIIASDMSSTMNYSIVSPDGELVIEIKNSECSILFYNSRSILDFDIAIYDAKGRSCVDFDASFNKFKDRVLQFPGISVASQGKPGDPE</sequence>
<dbReference type="AlphaFoldDB" id="A0A931MWQ1"/>
<organism evidence="1 2">
    <name type="scientific">Methylobrevis albus</name>
    <dbReference type="NCBI Taxonomy" id="2793297"/>
    <lineage>
        <taxon>Bacteria</taxon>
        <taxon>Pseudomonadati</taxon>
        <taxon>Pseudomonadota</taxon>
        <taxon>Alphaproteobacteria</taxon>
        <taxon>Hyphomicrobiales</taxon>
        <taxon>Pleomorphomonadaceae</taxon>
        <taxon>Methylobrevis</taxon>
    </lineage>
</organism>
<proteinExistence type="predicted"/>
<evidence type="ECO:0000313" key="2">
    <source>
        <dbReference type="Proteomes" id="UP000631694"/>
    </source>
</evidence>
<dbReference type="RefSeq" id="WP_197310674.1">
    <property type="nucleotide sequence ID" value="NZ_JADZLT010000048.1"/>
</dbReference>
<comment type="caution">
    <text evidence="1">The sequence shown here is derived from an EMBL/GenBank/DDBJ whole genome shotgun (WGS) entry which is preliminary data.</text>
</comment>